<evidence type="ECO:0000313" key="1">
    <source>
        <dbReference type="EMBL" id="JAH46786.1"/>
    </source>
</evidence>
<accession>A0A0E9SZQ3</accession>
<reference evidence="1" key="2">
    <citation type="journal article" date="2015" name="Fish Shellfish Immunol.">
        <title>Early steps in the European eel (Anguilla anguilla)-Vibrio vulnificus interaction in the gills: Role of the RtxA13 toxin.</title>
        <authorList>
            <person name="Callol A."/>
            <person name="Pajuelo D."/>
            <person name="Ebbesson L."/>
            <person name="Teles M."/>
            <person name="MacKenzie S."/>
            <person name="Amaro C."/>
        </authorList>
    </citation>
    <scope>NUCLEOTIDE SEQUENCE</scope>
</reference>
<sequence length="50" mass="5972">MNKEINKWRKIIISRPIGKTQLGRFKITRLLGSTKMQNRPILKEKQPLRI</sequence>
<name>A0A0E9SZQ3_ANGAN</name>
<dbReference type="AlphaFoldDB" id="A0A0E9SZQ3"/>
<organism evidence="1">
    <name type="scientific">Anguilla anguilla</name>
    <name type="common">European freshwater eel</name>
    <name type="synonym">Muraena anguilla</name>
    <dbReference type="NCBI Taxonomy" id="7936"/>
    <lineage>
        <taxon>Eukaryota</taxon>
        <taxon>Metazoa</taxon>
        <taxon>Chordata</taxon>
        <taxon>Craniata</taxon>
        <taxon>Vertebrata</taxon>
        <taxon>Euteleostomi</taxon>
        <taxon>Actinopterygii</taxon>
        <taxon>Neopterygii</taxon>
        <taxon>Teleostei</taxon>
        <taxon>Anguilliformes</taxon>
        <taxon>Anguillidae</taxon>
        <taxon>Anguilla</taxon>
    </lineage>
</organism>
<dbReference type="EMBL" id="GBXM01061791">
    <property type="protein sequence ID" value="JAH46786.1"/>
    <property type="molecule type" value="Transcribed_RNA"/>
</dbReference>
<protein>
    <submittedName>
        <fullName evidence="1">Uncharacterized protein</fullName>
    </submittedName>
</protein>
<proteinExistence type="predicted"/>
<reference evidence="1" key="1">
    <citation type="submission" date="2014-11" db="EMBL/GenBank/DDBJ databases">
        <authorList>
            <person name="Amaro Gonzalez C."/>
        </authorList>
    </citation>
    <scope>NUCLEOTIDE SEQUENCE</scope>
</reference>